<keyword evidence="2" id="KW-0597">Phosphoprotein</keyword>
<dbReference type="Pfam" id="PF00672">
    <property type="entry name" value="HAMP"/>
    <property type="match status" value="1"/>
</dbReference>
<evidence type="ECO:0000256" key="6">
    <source>
        <dbReference type="SAM" id="Phobius"/>
    </source>
</evidence>
<organism evidence="8 9">
    <name type="scientific">Lachnoclostridium phocaeense</name>
    <dbReference type="NCBI Taxonomy" id="1871021"/>
    <lineage>
        <taxon>Bacteria</taxon>
        <taxon>Bacillati</taxon>
        <taxon>Bacillota</taxon>
        <taxon>Clostridia</taxon>
        <taxon>Lachnospirales</taxon>
        <taxon>Lachnospiraceae</taxon>
    </lineage>
</organism>
<dbReference type="PANTHER" id="PTHR34220">
    <property type="entry name" value="SENSOR HISTIDINE KINASE YPDA"/>
    <property type="match status" value="1"/>
</dbReference>
<sequence length="497" mass="57335">MEEEKKKRKKGLSLRSRIFMIVLSCFIPLTALIGYLLYTQYTTVQAFDRVANSVNYASKYVKEFKERMDYSMYYATVWDKPVSELREGIYSVGGVELVYPYDYIEEMRAACTEMSDIATVNSNRYLPDRIVNTLNSLEKIIEEIEENMDEGGHYDENEELLEDVRSLTDLVQENIQNYINDENASFTAIKEAMMENTRKTLQSSILIVCVVGILTTIISNFTQRSVVQPVRKLCEASKLVAKGDFTVRSDVESKDEIAVLADNFNDMTVEIGRLVERIKEEQANIRNMESKLLQAQINPHFLYNTLDTIVWLAESGRDEEVVKMTSYLSEFFRTTLSKGKDYITLEEEKRHVESYLQIQQFRYQDIMDYRIEMDEEIMDYTVPKLTLQPLVENALYHGIKKKRGGGTILIEGKLEGNKILLKVIDNGKGMTEQELARLRRYIAGCEDGGKQGFGLGNVNQRIHRYYGEEYGIFFESEENRGTEAVIIIPAKIIEQKS</sequence>
<feature type="domain" description="HAMP" evidence="7">
    <location>
        <begin position="224"/>
        <end position="276"/>
    </location>
</feature>
<dbReference type="OrthoDB" id="9809348at2"/>
<dbReference type="PROSITE" id="PS50885">
    <property type="entry name" value="HAMP"/>
    <property type="match status" value="1"/>
</dbReference>
<keyword evidence="5" id="KW-0175">Coiled coil</keyword>
<dbReference type="CDD" id="cd06225">
    <property type="entry name" value="HAMP"/>
    <property type="match status" value="1"/>
</dbReference>
<evidence type="ECO:0000256" key="3">
    <source>
        <dbReference type="ARBA" id="ARBA00022679"/>
    </source>
</evidence>
<accession>A0A921I114</accession>
<dbReference type="GO" id="GO:0016020">
    <property type="term" value="C:membrane"/>
    <property type="evidence" value="ECO:0007669"/>
    <property type="project" value="UniProtKB-SubCell"/>
</dbReference>
<evidence type="ECO:0000313" key="9">
    <source>
        <dbReference type="Proteomes" id="UP000769156"/>
    </source>
</evidence>
<feature type="coiled-coil region" evidence="5">
    <location>
        <begin position="271"/>
        <end position="298"/>
    </location>
</feature>
<name>A0A921I114_9FIRM</name>
<keyword evidence="4 8" id="KW-0418">Kinase</keyword>
<proteinExistence type="predicted"/>
<dbReference type="Proteomes" id="UP000769156">
    <property type="component" value="Unassembled WGS sequence"/>
</dbReference>
<dbReference type="SUPFAM" id="SSF55874">
    <property type="entry name" value="ATPase domain of HSP90 chaperone/DNA topoisomerase II/histidine kinase"/>
    <property type="match status" value="1"/>
</dbReference>
<evidence type="ECO:0000256" key="2">
    <source>
        <dbReference type="ARBA" id="ARBA00022553"/>
    </source>
</evidence>
<evidence type="ECO:0000313" key="8">
    <source>
        <dbReference type="EMBL" id="HJF94458.1"/>
    </source>
</evidence>
<feature type="transmembrane region" description="Helical" evidence="6">
    <location>
        <begin position="20"/>
        <end position="38"/>
    </location>
</feature>
<evidence type="ECO:0000256" key="5">
    <source>
        <dbReference type="SAM" id="Coils"/>
    </source>
</evidence>
<dbReference type="InterPro" id="IPR036890">
    <property type="entry name" value="HATPase_C_sf"/>
</dbReference>
<evidence type="ECO:0000256" key="1">
    <source>
        <dbReference type="ARBA" id="ARBA00004370"/>
    </source>
</evidence>
<keyword evidence="3" id="KW-0808">Transferase</keyword>
<keyword evidence="6" id="KW-0812">Transmembrane</keyword>
<gene>
    <name evidence="8" type="ORF">K8V82_06660</name>
</gene>
<comment type="subcellular location">
    <subcellularLocation>
        <location evidence="1">Membrane</location>
    </subcellularLocation>
</comment>
<dbReference type="SMART" id="SM00304">
    <property type="entry name" value="HAMP"/>
    <property type="match status" value="1"/>
</dbReference>
<dbReference type="SMART" id="SM00387">
    <property type="entry name" value="HATPase_c"/>
    <property type="match status" value="1"/>
</dbReference>
<keyword evidence="6" id="KW-1133">Transmembrane helix</keyword>
<dbReference type="InterPro" id="IPR003594">
    <property type="entry name" value="HATPase_dom"/>
</dbReference>
<dbReference type="Pfam" id="PF02518">
    <property type="entry name" value="HATPase_c"/>
    <property type="match status" value="1"/>
</dbReference>
<dbReference type="EMBL" id="DYVY01000104">
    <property type="protein sequence ID" value="HJF94458.1"/>
    <property type="molecule type" value="Genomic_DNA"/>
</dbReference>
<protein>
    <submittedName>
        <fullName evidence="8">Sensor histidine kinase</fullName>
    </submittedName>
</protein>
<dbReference type="Gene3D" id="6.10.340.10">
    <property type="match status" value="1"/>
</dbReference>
<reference evidence="8" key="2">
    <citation type="submission" date="2021-09" db="EMBL/GenBank/DDBJ databases">
        <authorList>
            <person name="Gilroy R."/>
        </authorList>
    </citation>
    <scope>NUCLEOTIDE SEQUENCE</scope>
    <source>
        <strain evidence="8">ChiSjej5B23-16112</strain>
    </source>
</reference>
<evidence type="ECO:0000259" key="7">
    <source>
        <dbReference type="PROSITE" id="PS50885"/>
    </source>
</evidence>
<comment type="caution">
    <text evidence="8">The sequence shown here is derived from an EMBL/GenBank/DDBJ whole genome shotgun (WGS) entry which is preliminary data.</text>
</comment>
<reference evidence="8" key="1">
    <citation type="journal article" date="2021" name="PeerJ">
        <title>Extensive microbial diversity within the chicken gut microbiome revealed by metagenomics and culture.</title>
        <authorList>
            <person name="Gilroy R."/>
            <person name="Ravi A."/>
            <person name="Getino M."/>
            <person name="Pursley I."/>
            <person name="Horton D.L."/>
            <person name="Alikhan N.F."/>
            <person name="Baker D."/>
            <person name="Gharbi K."/>
            <person name="Hall N."/>
            <person name="Watson M."/>
            <person name="Adriaenssens E.M."/>
            <person name="Foster-Nyarko E."/>
            <person name="Jarju S."/>
            <person name="Secka A."/>
            <person name="Antonio M."/>
            <person name="Oren A."/>
            <person name="Chaudhuri R.R."/>
            <person name="La Ragione R."/>
            <person name="Hildebrand F."/>
            <person name="Pallen M.J."/>
        </authorList>
    </citation>
    <scope>NUCLEOTIDE SEQUENCE</scope>
    <source>
        <strain evidence="8">ChiSjej5B23-16112</strain>
    </source>
</reference>
<dbReference type="GO" id="GO:0000155">
    <property type="term" value="F:phosphorelay sensor kinase activity"/>
    <property type="evidence" value="ECO:0007669"/>
    <property type="project" value="InterPro"/>
</dbReference>
<dbReference type="InterPro" id="IPR003660">
    <property type="entry name" value="HAMP_dom"/>
</dbReference>
<evidence type="ECO:0000256" key="4">
    <source>
        <dbReference type="ARBA" id="ARBA00022777"/>
    </source>
</evidence>
<dbReference type="SUPFAM" id="SSF158472">
    <property type="entry name" value="HAMP domain-like"/>
    <property type="match status" value="1"/>
</dbReference>
<dbReference type="InterPro" id="IPR010559">
    <property type="entry name" value="Sig_transdc_His_kin_internal"/>
</dbReference>
<dbReference type="Pfam" id="PF06580">
    <property type="entry name" value="His_kinase"/>
    <property type="match status" value="1"/>
</dbReference>
<dbReference type="AlphaFoldDB" id="A0A921I114"/>
<keyword evidence="6" id="KW-0472">Membrane</keyword>
<dbReference type="PANTHER" id="PTHR34220:SF7">
    <property type="entry name" value="SENSOR HISTIDINE KINASE YPDA"/>
    <property type="match status" value="1"/>
</dbReference>
<dbReference type="Gene3D" id="3.30.565.10">
    <property type="entry name" value="Histidine kinase-like ATPase, C-terminal domain"/>
    <property type="match status" value="1"/>
</dbReference>
<dbReference type="InterPro" id="IPR050640">
    <property type="entry name" value="Bact_2-comp_sensor_kinase"/>
</dbReference>